<organism evidence="1 2">
    <name type="scientific">Streptomyces cacaoi</name>
    <dbReference type="NCBI Taxonomy" id="1898"/>
    <lineage>
        <taxon>Bacteria</taxon>
        <taxon>Bacillati</taxon>
        <taxon>Actinomycetota</taxon>
        <taxon>Actinomycetes</taxon>
        <taxon>Kitasatosporales</taxon>
        <taxon>Streptomycetaceae</taxon>
        <taxon>Streptomyces</taxon>
    </lineage>
</organism>
<keyword evidence="2" id="KW-1185">Reference proteome</keyword>
<evidence type="ECO:0000313" key="1">
    <source>
        <dbReference type="EMBL" id="GEB50334.1"/>
    </source>
</evidence>
<gene>
    <name evidence="1" type="ORF">SCA03_28850</name>
</gene>
<dbReference type="EMBL" id="BJMM01000012">
    <property type="protein sequence ID" value="GEB50334.1"/>
    <property type="molecule type" value="Genomic_DNA"/>
</dbReference>
<dbReference type="AlphaFoldDB" id="A0A4Y3QY49"/>
<protein>
    <submittedName>
        <fullName evidence="1">Uncharacterized protein</fullName>
    </submittedName>
</protein>
<accession>A0A4Y3QY49</accession>
<comment type="caution">
    <text evidence="1">The sequence shown here is derived from an EMBL/GenBank/DDBJ whole genome shotgun (WGS) entry which is preliminary data.</text>
</comment>
<dbReference type="Proteomes" id="UP000319210">
    <property type="component" value="Unassembled WGS sequence"/>
</dbReference>
<evidence type="ECO:0000313" key="2">
    <source>
        <dbReference type="Proteomes" id="UP000319210"/>
    </source>
</evidence>
<sequence length="334" mass="36737">MGRGMRAYPYPRLSGAVTARVTAVRLRGPGEHREQLDVRACSAVEQVVALGRAERDDWRTARIGLAASVPAREIRRKGHWSDVSVVAVLTEGATNARSVARLSPAPGSEGDWAGEIELDRDDHLDRASLTVHVVARVEGVAGRIIASTEQEWMIDMTADAPLRARQLDVQTVSFTRGAEWLRAFRDAPWVVDASGRMPNVRLNSDFEGLAALMEGQGSKVERVVGEMLLAQICADVWTAVFHTAIGDLEVEDDGTPLFPPDWRGAVLREMLPDIFPGRSAEDALREVHLRRIGEGSWADLQPRIHLAAARRSDVPKALATTVRDIELLEQEMHA</sequence>
<proteinExistence type="predicted"/>
<name>A0A4Y3QY49_STRCI</name>
<reference evidence="1 2" key="1">
    <citation type="submission" date="2019-06" db="EMBL/GenBank/DDBJ databases">
        <title>Whole genome shotgun sequence of Streptomyces cacaoi subsp. cacaoi NBRC 12748.</title>
        <authorList>
            <person name="Hosoyama A."/>
            <person name="Uohara A."/>
            <person name="Ohji S."/>
            <person name="Ichikawa N."/>
        </authorList>
    </citation>
    <scope>NUCLEOTIDE SEQUENCE [LARGE SCALE GENOMIC DNA]</scope>
    <source>
        <strain evidence="1 2">NBRC 12748</strain>
    </source>
</reference>